<keyword evidence="5" id="KW-1185">Reference proteome</keyword>
<comment type="function">
    <text evidence="2">Catalyzes the reduction of dTDP-6-deoxy-L-lyxo-4-hexulose to yield dTDP-L-rhamnose.</text>
</comment>
<keyword evidence="2" id="KW-0521">NADP</keyword>
<protein>
    <recommendedName>
        <fullName evidence="2">dTDP-4-dehydrorhamnose reductase</fullName>
        <ecNumber evidence="2">1.1.1.133</ecNumber>
    </recommendedName>
</protein>
<evidence type="ECO:0000313" key="4">
    <source>
        <dbReference type="EMBL" id="CAJ1507635.1"/>
    </source>
</evidence>
<dbReference type="Pfam" id="PF04321">
    <property type="entry name" value="RmlD_sub_bind"/>
    <property type="match status" value="1"/>
</dbReference>
<dbReference type="InterPro" id="IPR029903">
    <property type="entry name" value="RmlD-like-bd"/>
</dbReference>
<evidence type="ECO:0000256" key="1">
    <source>
        <dbReference type="ARBA" id="ARBA00010944"/>
    </source>
</evidence>
<dbReference type="Gene3D" id="3.40.50.720">
    <property type="entry name" value="NAD(P)-binding Rossmann-like Domain"/>
    <property type="match status" value="1"/>
</dbReference>
<dbReference type="EC" id="1.1.1.133" evidence="2"/>
<dbReference type="RefSeq" id="WP_308478952.1">
    <property type="nucleotide sequence ID" value="NZ_OY726397.1"/>
</dbReference>
<proteinExistence type="inferred from homology"/>
<dbReference type="NCBIfam" id="TIGR01214">
    <property type="entry name" value="rmlD"/>
    <property type="match status" value="1"/>
</dbReference>
<feature type="domain" description="RmlD-like substrate binding" evidence="3">
    <location>
        <begin position="4"/>
        <end position="285"/>
    </location>
</feature>
<evidence type="ECO:0000313" key="5">
    <source>
        <dbReference type="Proteomes" id="UP001190465"/>
    </source>
</evidence>
<accession>A0ABM9LZY3</accession>
<dbReference type="SUPFAM" id="SSF51735">
    <property type="entry name" value="NAD(P)-binding Rossmann-fold domains"/>
    <property type="match status" value="1"/>
</dbReference>
<dbReference type="InterPro" id="IPR036291">
    <property type="entry name" value="NAD(P)-bd_dom_sf"/>
</dbReference>
<dbReference type="Proteomes" id="UP001190465">
    <property type="component" value="Chromosome"/>
</dbReference>
<dbReference type="EMBL" id="OY726397">
    <property type="protein sequence ID" value="CAJ1507635.1"/>
    <property type="molecule type" value="Genomic_DNA"/>
</dbReference>
<reference evidence="4 5" key="1">
    <citation type="submission" date="2023-08" db="EMBL/GenBank/DDBJ databases">
        <authorList>
            <person name="Folkvardsen B D."/>
            <person name="Norman A."/>
        </authorList>
    </citation>
    <scope>NUCLEOTIDE SEQUENCE [LARGE SCALE GENOMIC DNA]</scope>
    <source>
        <strain evidence="4 5">Mu0053</strain>
    </source>
</reference>
<organism evidence="4 5">
    <name type="scientific">[Mycobacterium] burgundiense</name>
    <dbReference type="NCBI Taxonomy" id="3064286"/>
    <lineage>
        <taxon>Bacteria</taxon>
        <taxon>Bacillati</taxon>
        <taxon>Actinomycetota</taxon>
        <taxon>Actinomycetes</taxon>
        <taxon>Mycobacteriales</taxon>
        <taxon>Mycobacteriaceae</taxon>
        <taxon>Mycolicibacterium</taxon>
    </lineage>
</organism>
<evidence type="ECO:0000259" key="3">
    <source>
        <dbReference type="Pfam" id="PF04321"/>
    </source>
</evidence>
<comment type="similarity">
    <text evidence="1 2">Belongs to the dTDP-4-dehydrorhamnose reductase family.</text>
</comment>
<name>A0ABM9LZY3_9MYCO</name>
<dbReference type="Gene3D" id="3.90.25.10">
    <property type="entry name" value="UDP-galactose 4-epimerase, domain 1"/>
    <property type="match status" value="1"/>
</dbReference>
<dbReference type="CDD" id="cd05254">
    <property type="entry name" value="dTDP_HR_like_SDR_e"/>
    <property type="match status" value="1"/>
</dbReference>
<gene>
    <name evidence="4" type="primary">rfbD</name>
    <name evidence="4" type="ORF">MU0053_003578</name>
</gene>
<comment type="pathway">
    <text evidence="2">Carbohydrate biosynthesis; dTDP-L-rhamnose biosynthesis.</text>
</comment>
<dbReference type="PANTHER" id="PTHR10491:SF4">
    <property type="entry name" value="METHIONINE ADENOSYLTRANSFERASE 2 SUBUNIT BETA"/>
    <property type="match status" value="1"/>
</dbReference>
<dbReference type="InterPro" id="IPR005913">
    <property type="entry name" value="dTDP_dehydrorham_reduct"/>
</dbReference>
<dbReference type="PANTHER" id="PTHR10491">
    <property type="entry name" value="DTDP-4-DEHYDRORHAMNOSE REDUCTASE"/>
    <property type="match status" value="1"/>
</dbReference>
<keyword evidence="2 4" id="KW-0560">Oxidoreductase</keyword>
<dbReference type="GO" id="GO:0008831">
    <property type="term" value="F:dTDP-4-dehydrorhamnose reductase activity"/>
    <property type="evidence" value="ECO:0007669"/>
    <property type="project" value="UniProtKB-EC"/>
</dbReference>
<sequence>MSQRIVITGAGGQVGRFLAAQARAAGRPVLALDSAQWNIADPAAAPALTSADVVVNCAAYTNVDGAEQDPETAHAVNATGAGHVARACAAAGARLLHISTDYVFSGDFGGGSARPYELDDTTDPLNVYGRSKLAGEHAVAAALPTATVVRTSWVYTGAAAGSDFAAVMARKAREGQAVDVVSDQVGSPTYTGDLVAALLQIIDDDVQAPLLHAANGGAGSRYEQARAVYAAVGADAELVRPVGTDAHPRPAARPSYSALGAGQSERAGLRPLPSWADAVARALAAV</sequence>
<evidence type="ECO:0000256" key="2">
    <source>
        <dbReference type="RuleBase" id="RU364082"/>
    </source>
</evidence>